<dbReference type="PANTHER" id="PTHR46830">
    <property type="entry name" value="TRANSFERASE, PUTATIVE-RELATED"/>
    <property type="match status" value="1"/>
</dbReference>
<keyword evidence="2" id="KW-0812">Transmembrane</keyword>
<reference evidence="3" key="1">
    <citation type="journal article" date="2023" name="Mol. Phylogenet. Evol.">
        <title>Genome-scale phylogeny and comparative genomics of the fungal order Sordariales.</title>
        <authorList>
            <person name="Hensen N."/>
            <person name="Bonometti L."/>
            <person name="Westerberg I."/>
            <person name="Brannstrom I.O."/>
            <person name="Guillou S."/>
            <person name="Cros-Aarteil S."/>
            <person name="Calhoun S."/>
            <person name="Haridas S."/>
            <person name="Kuo A."/>
            <person name="Mondo S."/>
            <person name="Pangilinan J."/>
            <person name="Riley R."/>
            <person name="LaButti K."/>
            <person name="Andreopoulos B."/>
            <person name="Lipzen A."/>
            <person name="Chen C."/>
            <person name="Yan M."/>
            <person name="Daum C."/>
            <person name="Ng V."/>
            <person name="Clum A."/>
            <person name="Steindorff A."/>
            <person name="Ohm R.A."/>
            <person name="Martin F."/>
            <person name="Silar P."/>
            <person name="Natvig D.O."/>
            <person name="Lalanne C."/>
            <person name="Gautier V."/>
            <person name="Ament-Velasquez S.L."/>
            <person name="Kruys A."/>
            <person name="Hutchinson M.I."/>
            <person name="Powell A.J."/>
            <person name="Barry K."/>
            <person name="Miller A.N."/>
            <person name="Grigoriev I.V."/>
            <person name="Debuchy R."/>
            <person name="Gladieux P."/>
            <person name="Hiltunen Thoren M."/>
            <person name="Johannesson H."/>
        </authorList>
    </citation>
    <scope>NUCLEOTIDE SEQUENCE</scope>
    <source>
        <strain evidence="3">CBS 168.71</strain>
    </source>
</reference>
<dbReference type="InterPro" id="IPR029044">
    <property type="entry name" value="Nucleotide-diphossugar_trans"/>
</dbReference>
<dbReference type="EMBL" id="JAUEPN010000009">
    <property type="protein sequence ID" value="KAK3291672.1"/>
    <property type="molecule type" value="Genomic_DNA"/>
</dbReference>
<keyword evidence="4" id="KW-1185">Reference proteome</keyword>
<evidence type="ECO:0000313" key="4">
    <source>
        <dbReference type="Proteomes" id="UP001278766"/>
    </source>
</evidence>
<comment type="caution">
    <text evidence="3">The sequence shown here is derived from an EMBL/GenBank/DDBJ whole genome shotgun (WGS) entry which is preliminary data.</text>
</comment>
<dbReference type="RefSeq" id="XP_062655186.1">
    <property type="nucleotide sequence ID" value="XM_062804734.1"/>
</dbReference>
<proteinExistence type="inferred from homology"/>
<evidence type="ECO:0000313" key="3">
    <source>
        <dbReference type="EMBL" id="KAK3291672.1"/>
    </source>
</evidence>
<gene>
    <name evidence="3" type="ORF">B0H64DRAFT_409708</name>
</gene>
<comment type="similarity">
    <text evidence="1">Belongs to the glycosyltransferase 32 family.</text>
</comment>
<protein>
    <submittedName>
        <fullName evidence="3">Uncharacterized protein</fullName>
    </submittedName>
</protein>
<evidence type="ECO:0000256" key="2">
    <source>
        <dbReference type="SAM" id="Phobius"/>
    </source>
</evidence>
<keyword evidence="2" id="KW-0472">Membrane</keyword>
<dbReference type="GO" id="GO:1901135">
    <property type="term" value="P:carbohydrate derivative metabolic process"/>
    <property type="evidence" value="ECO:0007669"/>
    <property type="project" value="UniProtKB-ARBA"/>
</dbReference>
<dbReference type="SUPFAM" id="SSF53448">
    <property type="entry name" value="Nucleotide-diphospho-sugar transferases"/>
    <property type="match status" value="1"/>
</dbReference>
<organism evidence="3 4">
    <name type="scientific">Chaetomium fimeti</name>
    <dbReference type="NCBI Taxonomy" id="1854472"/>
    <lineage>
        <taxon>Eukaryota</taxon>
        <taxon>Fungi</taxon>
        <taxon>Dikarya</taxon>
        <taxon>Ascomycota</taxon>
        <taxon>Pezizomycotina</taxon>
        <taxon>Sordariomycetes</taxon>
        <taxon>Sordariomycetidae</taxon>
        <taxon>Sordariales</taxon>
        <taxon>Chaetomiaceae</taxon>
        <taxon>Chaetomium</taxon>
    </lineage>
</organism>
<dbReference type="Gene3D" id="3.90.550.20">
    <property type="match status" value="1"/>
</dbReference>
<feature type="transmembrane region" description="Helical" evidence="2">
    <location>
        <begin position="34"/>
        <end position="52"/>
    </location>
</feature>
<sequence length="417" mass="46017">MQKPSFNSCPPPSFPKTTMRSLGAAFNRAGWRRYAPIAVVAITAAVVLYTWFDVSSMVPWRSRLPTLQAFPVTPLAKACDNIPPPNPNSPATNDAANAPIPNLVHYIWLLADPAVFSLNFKVFVSVYSAHLFFHPDRIYFHTDVSPDLWERARTSGDVWTKRVLNIPGVTAKFIENPQTTSQGQAIDTFGAKSDFIRAWALREHGGIYLDVDAVPLRDIAPLRNAGFANVVGGAVALHTQYTGFVNTGVWLSRPHSALAEVFAEAMDAFYNGVWAVSVDILTDLAYRLHALPGEVLIVHPRAFAPTSWEAEDQLRLFEAHPAGSHGNGAGGDVQLPKELGNTCADALAWLREREQPGARLEPWEMDFSSTYVLHAFDDDWHGDISLDYVLARRSNYARAVYPAVWHAVKEGIISEAA</sequence>
<name>A0AAE0H883_9PEZI</name>
<dbReference type="AlphaFoldDB" id="A0AAE0H883"/>
<dbReference type="InterPro" id="IPR007577">
    <property type="entry name" value="GlycoTrfase_DXD_sugar-bd_CS"/>
</dbReference>
<reference evidence="3" key="2">
    <citation type="submission" date="2023-06" db="EMBL/GenBank/DDBJ databases">
        <authorList>
            <consortium name="Lawrence Berkeley National Laboratory"/>
            <person name="Haridas S."/>
            <person name="Hensen N."/>
            <person name="Bonometti L."/>
            <person name="Westerberg I."/>
            <person name="Brannstrom I.O."/>
            <person name="Guillou S."/>
            <person name="Cros-Aarteil S."/>
            <person name="Calhoun S."/>
            <person name="Kuo A."/>
            <person name="Mondo S."/>
            <person name="Pangilinan J."/>
            <person name="Riley R."/>
            <person name="Labutti K."/>
            <person name="Andreopoulos B."/>
            <person name="Lipzen A."/>
            <person name="Chen C."/>
            <person name="Yanf M."/>
            <person name="Daum C."/>
            <person name="Ng V."/>
            <person name="Clum A."/>
            <person name="Steindorff A."/>
            <person name="Ohm R."/>
            <person name="Martin F."/>
            <person name="Silar P."/>
            <person name="Natvig D."/>
            <person name="Lalanne C."/>
            <person name="Gautier V."/>
            <person name="Ament-Velasquez S.L."/>
            <person name="Kruys A."/>
            <person name="Hutchinson M.I."/>
            <person name="Powell A.J."/>
            <person name="Barry K."/>
            <person name="Miller A.N."/>
            <person name="Grigoriev I.V."/>
            <person name="Debuchy R."/>
            <person name="Gladieux P."/>
            <person name="Thoren M.H."/>
            <person name="Johannesson H."/>
        </authorList>
    </citation>
    <scope>NUCLEOTIDE SEQUENCE</scope>
    <source>
        <strain evidence="3">CBS 168.71</strain>
    </source>
</reference>
<evidence type="ECO:0000256" key="1">
    <source>
        <dbReference type="ARBA" id="ARBA00009003"/>
    </source>
</evidence>
<dbReference type="GeneID" id="87841682"/>
<dbReference type="Proteomes" id="UP001278766">
    <property type="component" value="Unassembled WGS sequence"/>
</dbReference>
<accession>A0AAE0H883</accession>
<dbReference type="Pfam" id="PF04488">
    <property type="entry name" value="Gly_transf_sug"/>
    <property type="match status" value="1"/>
</dbReference>
<dbReference type="PANTHER" id="PTHR46830:SF2">
    <property type="entry name" value="ALPHA-1,4-N-ACETYLGLUCOSAMINYLTRANSFERASE"/>
    <property type="match status" value="1"/>
</dbReference>
<keyword evidence="2" id="KW-1133">Transmembrane helix</keyword>